<organism evidence="1 2">
    <name type="scientific">Orchesella cincta</name>
    <name type="common">Springtail</name>
    <name type="synonym">Podura cincta</name>
    <dbReference type="NCBI Taxonomy" id="48709"/>
    <lineage>
        <taxon>Eukaryota</taxon>
        <taxon>Metazoa</taxon>
        <taxon>Ecdysozoa</taxon>
        <taxon>Arthropoda</taxon>
        <taxon>Hexapoda</taxon>
        <taxon>Collembola</taxon>
        <taxon>Entomobryomorpha</taxon>
        <taxon>Entomobryoidea</taxon>
        <taxon>Orchesellidae</taxon>
        <taxon>Orchesellinae</taxon>
        <taxon>Orchesella</taxon>
    </lineage>
</organism>
<gene>
    <name evidence="1" type="ORF">Ocin01_12243</name>
</gene>
<name>A0A1D2MNL6_ORCCI</name>
<comment type="caution">
    <text evidence="1">The sequence shown here is derived from an EMBL/GenBank/DDBJ whole genome shotgun (WGS) entry which is preliminary data.</text>
</comment>
<sequence length="272" mass="32188">HFHKHNACPSSLTLSGEQRNSRAANLNVVQALFEYASLVDLEDWRNVCKLWYEESLSRWRRETWVKVSDNEDQEDGRLFLGKYMDLMDAEASFSEDDFYQFQKHPIRRFKFADCDLRTKIVAKEIDLARQAQFWQSIKLGNTGSELLHIIEFMSDIQDEVPWEVEKLDLLEMESMRLVYFRDDICDFIWRLQLPLTELSLDIGKKTWASTFKRILDTHAVTLRKLVVYRESGSGFENENGIVQYFHSMYNFLPCLSCGWLVLQFPRIYTFSS</sequence>
<keyword evidence="2" id="KW-1185">Reference proteome</keyword>
<proteinExistence type="predicted"/>
<evidence type="ECO:0000313" key="1">
    <source>
        <dbReference type="EMBL" id="ODM94435.1"/>
    </source>
</evidence>
<reference evidence="1 2" key="1">
    <citation type="journal article" date="2016" name="Genome Biol. Evol.">
        <title>Gene Family Evolution Reflects Adaptation to Soil Environmental Stressors in the Genome of the Collembolan Orchesella cincta.</title>
        <authorList>
            <person name="Faddeeva-Vakhrusheva A."/>
            <person name="Derks M.F."/>
            <person name="Anvar S.Y."/>
            <person name="Agamennone V."/>
            <person name="Suring W."/>
            <person name="Smit S."/>
            <person name="van Straalen N.M."/>
            <person name="Roelofs D."/>
        </authorList>
    </citation>
    <scope>NUCLEOTIDE SEQUENCE [LARGE SCALE GENOMIC DNA]</scope>
    <source>
        <tissue evidence="1">Mixed pool</tissue>
    </source>
</reference>
<dbReference type="EMBL" id="LJIJ01000805">
    <property type="protein sequence ID" value="ODM94435.1"/>
    <property type="molecule type" value="Genomic_DNA"/>
</dbReference>
<feature type="non-terminal residue" evidence="1">
    <location>
        <position position="1"/>
    </location>
</feature>
<dbReference type="AlphaFoldDB" id="A0A1D2MNL6"/>
<dbReference type="Proteomes" id="UP000094527">
    <property type="component" value="Unassembled WGS sequence"/>
</dbReference>
<accession>A0A1D2MNL6</accession>
<evidence type="ECO:0000313" key="2">
    <source>
        <dbReference type="Proteomes" id="UP000094527"/>
    </source>
</evidence>
<protein>
    <submittedName>
        <fullName evidence="1">Uncharacterized protein</fullName>
    </submittedName>
</protein>